<dbReference type="Proteomes" id="UP000316095">
    <property type="component" value="Unassembled WGS sequence"/>
</dbReference>
<dbReference type="PROSITE" id="PS50088">
    <property type="entry name" value="ANK_REPEAT"/>
    <property type="match status" value="1"/>
</dbReference>
<dbReference type="PANTHER" id="PTHR24171">
    <property type="entry name" value="ANKYRIN REPEAT DOMAIN-CONTAINING PROTEIN 39-RELATED"/>
    <property type="match status" value="1"/>
</dbReference>
<dbReference type="AlphaFoldDB" id="A0A5C5XKC9"/>
<keyword evidence="1" id="KW-0677">Repeat</keyword>
<dbReference type="Pfam" id="PF00023">
    <property type="entry name" value="Ank"/>
    <property type="match status" value="1"/>
</dbReference>
<evidence type="ECO:0000313" key="5">
    <source>
        <dbReference type="EMBL" id="TWT62881.1"/>
    </source>
</evidence>
<sequence length="272" mass="30290" precursor="true">MKAYVVFGFTLVFSLVSALCAEDKNSANSESLSVDQQLILACYQLDEVQVQKLLNSGADVNAKILSKNFKELFRDHWTQGTPGAISQLTPLLAVAGSNRHPSPEFVSEKLGKKFEPVHGNRALIPNYMLKERERRQVRIATLLINKGADIHYQNGHGTTPLLEAIVDRNHDLAFHLIDFGADVNVRLQAYIDGPGMITALHEATGNPDLVEVLLLNGADPLAQNTDGKTPLEYALRRSSYENEYESHHKYLKCVELLVEAIKKNDESLKLNE</sequence>
<dbReference type="InterPro" id="IPR036770">
    <property type="entry name" value="Ankyrin_rpt-contain_sf"/>
</dbReference>
<accession>A0A5C5XKC9</accession>
<dbReference type="InterPro" id="IPR002110">
    <property type="entry name" value="Ankyrin_rpt"/>
</dbReference>
<name>A0A5C5XKC9_9PLAN</name>
<evidence type="ECO:0000256" key="3">
    <source>
        <dbReference type="PROSITE-ProRule" id="PRU00023"/>
    </source>
</evidence>
<dbReference type="EMBL" id="SJPG01000001">
    <property type="protein sequence ID" value="TWT62881.1"/>
    <property type="molecule type" value="Genomic_DNA"/>
</dbReference>
<keyword evidence="4" id="KW-0732">Signal</keyword>
<evidence type="ECO:0000256" key="4">
    <source>
        <dbReference type="SAM" id="SignalP"/>
    </source>
</evidence>
<feature type="signal peptide" evidence="4">
    <location>
        <begin position="1"/>
        <end position="18"/>
    </location>
</feature>
<dbReference type="OrthoDB" id="6692170at2"/>
<keyword evidence="2 3" id="KW-0040">ANK repeat</keyword>
<dbReference type="SMART" id="SM00248">
    <property type="entry name" value="ANK"/>
    <property type="match status" value="4"/>
</dbReference>
<evidence type="ECO:0000256" key="2">
    <source>
        <dbReference type="ARBA" id="ARBA00023043"/>
    </source>
</evidence>
<proteinExistence type="predicted"/>
<dbReference type="Gene3D" id="1.25.40.20">
    <property type="entry name" value="Ankyrin repeat-containing domain"/>
    <property type="match status" value="1"/>
</dbReference>
<reference evidence="5 6" key="1">
    <citation type="submission" date="2019-02" db="EMBL/GenBank/DDBJ databases">
        <title>Deep-cultivation of Planctomycetes and their phenomic and genomic characterization uncovers novel biology.</title>
        <authorList>
            <person name="Wiegand S."/>
            <person name="Jogler M."/>
            <person name="Boedeker C."/>
            <person name="Pinto D."/>
            <person name="Vollmers J."/>
            <person name="Rivas-Marin E."/>
            <person name="Kohn T."/>
            <person name="Peeters S.H."/>
            <person name="Heuer A."/>
            <person name="Rast P."/>
            <person name="Oberbeckmann S."/>
            <person name="Bunk B."/>
            <person name="Jeske O."/>
            <person name="Meyerdierks A."/>
            <person name="Storesund J.E."/>
            <person name="Kallscheuer N."/>
            <person name="Luecker S."/>
            <person name="Lage O.M."/>
            <person name="Pohl T."/>
            <person name="Merkel B.J."/>
            <person name="Hornburger P."/>
            <person name="Mueller R.-W."/>
            <person name="Bruemmer F."/>
            <person name="Labrenz M."/>
            <person name="Spormann A.M."/>
            <person name="Op Den Camp H."/>
            <person name="Overmann J."/>
            <person name="Amann R."/>
            <person name="Jetten M.S.M."/>
            <person name="Mascher T."/>
            <person name="Medema M.H."/>
            <person name="Devos D.P."/>
            <person name="Kaster A.-K."/>
            <person name="Ovreas L."/>
            <person name="Rohde M."/>
            <person name="Galperin M.Y."/>
            <person name="Jogler C."/>
        </authorList>
    </citation>
    <scope>NUCLEOTIDE SEQUENCE [LARGE SCALE GENOMIC DNA]</scope>
    <source>
        <strain evidence="5 6">Pan54</strain>
    </source>
</reference>
<organism evidence="5 6">
    <name type="scientific">Rubinisphaera italica</name>
    <dbReference type="NCBI Taxonomy" id="2527969"/>
    <lineage>
        <taxon>Bacteria</taxon>
        <taxon>Pseudomonadati</taxon>
        <taxon>Planctomycetota</taxon>
        <taxon>Planctomycetia</taxon>
        <taxon>Planctomycetales</taxon>
        <taxon>Planctomycetaceae</taxon>
        <taxon>Rubinisphaera</taxon>
    </lineage>
</organism>
<protein>
    <submittedName>
        <fullName evidence="5">Ankyrin repeats (3 copies)</fullName>
    </submittedName>
</protein>
<dbReference type="PANTHER" id="PTHR24171:SF9">
    <property type="entry name" value="ANKYRIN REPEAT DOMAIN-CONTAINING PROTEIN 39"/>
    <property type="match status" value="1"/>
</dbReference>
<gene>
    <name evidence="5" type="ORF">Pan54_36270</name>
</gene>
<evidence type="ECO:0000313" key="6">
    <source>
        <dbReference type="Proteomes" id="UP000316095"/>
    </source>
</evidence>
<keyword evidence="6" id="KW-1185">Reference proteome</keyword>
<feature type="chain" id="PRO_5022817843" evidence="4">
    <location>
        <begin position="19"/>
        <end position="272"/>
    </location>
</feature>
<dbReference type="RefSeq" id="WP_146504691.1">
    <property type="nucleotide sequence ID" value="NZ_SJPG01000001.1"/>
</dbReference>
<dbReference type="PROSITE" id="PS50297">
    <property type="entry name" value="ANK_REP_REGION"/>
    <property type="match status" value="1"/>
</dbReference>
<dbReference type="SUPFAM" id="SSF48403">
    <property type="entry name" value="Ankyrin repeat"/>
    <property type="match status" value="1"/>
</dbReference>
<feature type="repeat" description="ANK" evidence="3">
    <location>
        <begin position="156"/>
        <end position="188"/>
    </location>
</feature>
<comment type="caution">
    <text evidence="5">The sequence shown here is derived from an EMBL/GenBank/DDBJ whole genome shotgun (WGS) entry which is preliminary data.</text>
</comment>
<evidence type="ECO:0000256" key="1">
    <source>
        <dbReference type="ARBA" id="ARBA00022737"/>
    </source>
</evidence>